<evidence type="ECO:0000313" key="4">
    <source>
        <dbReference type="Proteomes" id="UP000231655"/>
    </source>
</evidence>
<dbReference type="RefSeq" id="WP_097144615.1">
    <property type="nucleotide sequence ID" value="NZ_OBEA01000001.1"/>
</dbReference>
<dbReference type="InterPro" id="IPR006016">
    <property type="entry name" value="UspA"/>
</dbReference>
<dbReference type="Gene3D" id="3.40.50.12370">
    <property type="match status" value="1"/>
</dbReference>
<organism evidence="3 4">
    <name type="scientific">Pseudooceanicola antarcticus</name>
    <dbReference type="NCBI Taxonomy" id="1247613"/>
    <lineage>
        <taxon>Bacteria</taxon>
        <taxon>Pseudomonadati</taxon>
        <taxon>Pseudomonadota</taxon>
        <taxon>Alphaproteobacteria</taxon>
        <taxon>Rhodobacterales</taxon>
        <taxon>Paracoccaceae</taxon>
        <taxon>Pseudooceanicola</taxon>
    </lineage>
</organism>
<evidence type="ECO:0000313" key="3">
    <source>
        <dbReference type="EMBL" id="SNY41482.1"/>
    </source>
</evidence>
<dbReference type="SUPFAM" id="SSF52402">
    <property type="entry name" value="Adenine nucleotide alpha hydrolases-like"/>
    <property type="match status" value="2"/>
</dbReference>
<dbReference type="Proteomes" id="UP000231702">
    <property type="component" value="Unassembled WGS sequence"/>
</dbReference>
<name>A0A285I0H5_9RHOB</name>
<dbReference type="Pfam" id="PF00582">
    <property type="entry name" value="Usp"/>
    <property type="match status" value="1"/>
</dbReference>
<proteinExistence type="predicted"/>
<dbReference type="OrthoDB" id="9804721at2"/>
<accession>A0A285I0H5</accession>
<feature type="domain" description="UspA" evidence="1">
    <location>
        <begin position="166"/>
        <end position="277"/>
    </location>
</feature>
<dbReference type="EMBL" id="OBEA01000001">
    <property type="protein sequence ID" value="SNY41482.1"/>
    <property type="molecule type" value="Genomic_DNA"/>
</dbReference>
<dbReference type="EMBL" id="PGTD01000013">
    <property type="protein sequence ID" value="PJE30274.1"/>
    <property type="molecule type" value="Genomic_DNA"/>
</dbReference>
<dbReference type="AlphaFoldDB" id="A0A285I0H5"/>
<keyword evidence="5" id="KW-1185">Reference proteome</keyword>
<evidence type="ECO:0000259" key="1">
    <source>
        <dbReference type="Pfam" id="PF00582"/>
    </source>
</evidence>
<gene>
    <name evidence="2" type="ORF">CVM39_06055</name>
    <name evidence="3" type="ORF">SAMN06297129_0869</name>
</gene>
<dbReference type="Proteomes" id="UP000231655">
    <property type="component" value="Unassembled WGS sequence"/>
</dbReference>
<protein>
    <submittedName>
        <fullName evidence="2 3">Universal stress protein</fullName>
    </submittedName>
</protein>
<evidence type="ECO:0000313" key="2">
    <source>
        <dbReference type="EMBL" id="PJE30274.1"/>
    </source>
</evidence>
<evidence type="ECO:0000313" key="5">
    <source>
        <dbReference type="Proteomes" id="UP000231702"/>
    </source>
</evidence>
<sequence length="279" mass="30029">MAYKTIFTILTRSEGLKAQLDQVAALAQSHDAHLDVLCLGVDRTQMGYYYAGANAVIMQEAIGRATKEAAALEAQASDALKGTPIRYAVDTDVAQMGDLGRHVAWRARFSDLVVLPKPYGEGKGVEDEPIIESVLFEGRTPVMVLPETLGSPQAPAAPMIAWNETPEALAAVRKALPLLQKAGSAHVVIIDPPVHGPNRSDPGGMLATWLARHGVTAEIDVISKTLPRVSEVIRRHATDIGADMIIMGAYGHSRFREAILGGATRHMLEDTDLPIFMAH</sequence>
<reference evidence="2 5" key="2">
    <citation type="journal article" date="2018" name="Int. J. Syst. Evol. Microbiol.">
        <title>Pseudooceanicola lipolyticus sp. nov., a marine alphaproteobacterium, reclassification of Oceanicola flagellatus as Pseudooceanicola flagellatus comb. nov. and emended description of the genus Pseudooceanicola.</title>
        <authorList>
            <person name="Huang M.-M."/>
            <person name="Guo L.-L."/>
            <person name="Wu Y.-H."/>
            <person name="Lai Q.-L."/>
            <person name="Shao Z.-Z."/>
            <person name="Wang C.-S."/>
            <person name="Wu M."/>
            <person name="Xu X.-W."/>
        </authorList>
    </citation>
    <scope>NUCLEOTIDE SEQUENCE [LARGE SCALE GENOMIC DNA]</scope>
    <source>
        <strain evidence="2 5">Ar-45</strain>
    </source>
</reference>
<reference evidence="3 4" key="1">
    <citation type="submission" date="2017-09" db="EMBL/GenBank/DDBJ databases">
        <authorList>
            <person name="Ehlers B."/>
            <person name="Leendertz F.H."/>
        </authorList>
    </citation>
    <scope>NUCLEOTIDE SEQUENCE [LARGE SCALE GENOMIC DNA]</scope>
    <source>
        <strain evidence="3 4">CGMCC 1.12662</strain>
    </source>
</reference>
<dbReference type="CDD" id="cd00293">
    <property type="entry name" value="USP-like"/>
    <property type="match status" value="1"/>
</dbReference>